<dbReference type="Proteomes" id="UP001642487">
    <property type="component" value="Chromosome 1"/>
</dbReference>
<accession>A0ABP0XKF4</accession>
<sequence length="152" mass="17617">MDELGCNVMHGLNVMTMDRHPSLSHNSFHRIVFNFPHAAFQYFTEHQPNQIKLDQSLVRRFVRNAKELMTENGEIHKTSWEIEEIGEEEGLFVKEEVEFNTWDYPGYVNKKGSGPNSNRAFPVGSCSTFKFVKTLSKKERKKQVGHVHVFAC</sequence>
<evidence type="ECO:0000313" key="3">
    <source>
        <dbReference type="Proteomes" id="UP001642487"/>
    </source>
</evidence>
<proteinExistence type="predicted"/>
<dbReference type="PANTHER" id="PTHR11538:SF89">
    <property type="entry name" value="PROTEIN, PUTATIVE (DUF2431)-RELATED"/>
    <property type="match status" value="1"/>
</dbReference>
<dbReference type="PANTHER" id="PTHR11538">
    <property type="entry name" value="PHENYLALANYL-TRNA SYNTHETASE"/>
    <property type="match status" value="1"/>
</dbReference>
<dbReference type="EMBL" id="OZ021735">
    <property type="protein sequence ID" value="CAK9308625.1"/>
    <property type="molecule type" value="Genomic_DNA"/>
</dbReference>
<dbReference type="InterPro" id="IPR019446">
    <property type="entry name" value="BMT5-like"/>
</dbReference>
<protein>
    <recommendedName>
        <fullName evidence="1">25S rRNA (uridine-N(3))-methyltransferase BMT5-like domain-containing protein</fullName>
    </recommendedName>
</protein>
<evidence type="ECO:0000259" key="1">
    <source>
        <dbReference type="Pfam" id="PF10354"/>
    </source>
</evidence>
<evidence type="ECO:0000313" key="2">
    <source>
        <dbReference type="EMBL" id="CAK9308625.1"/>
    </source>
</evidence>
<reference evidence="2 3" key="1">
    <citation type="submission" date="2024-03" db="EMBL/GenBank/DDBJ databases">
        <authorList>
            <person name="Gkanogiannis A."/>
            <person name="Becerra Lopez-Lavalle L."/>
        </authorList>
    </citation>
    <scope>NUCLEOTIDE SEQUENCE [LARGE SCALE GENOMIC DNA]</scope>
</reference>
<organism evidence="2 3">
    <name type="scientific">Citrullus colocynthis</name>
    <name type="common">colocynth</name>
    <dbReference type="NCBI Taxonomy" id="252529"/>
    <lineage>
        <taxon>Eukaryota</taxon>
        <taxon>Viridiplantae</taxon>
        <taxon>Streptophyta</taxon>
        <taxon>Embryophyta</taxon>
        <taxon>Tracheophyta</taxon>
        <taxon>Spermatophyta</taxon>
        <taxon>Magnoliopsida</taxon>
        <taxon>eudicotyledons</taxon>
        <taxon>Gunneridae</taxon>
        <taxon>Pentapetalae</taxon>
        <taxon>rosids</taxon>
        <taxon>fabids</taxon>
        <taxon>Cucurbitales</taxon>
        <taxon>Cucurbitaceae</taxon>
        <taxon>Benincaseae</taxon>
        <taxon>Citrullus</taxon>
    </lineage>
</organism>
<feature type="domain" description="25S rRNA (uridine-N(3))-methyltransferase BMT5-like" evidence="1">
    <location>
        <begin position="2"/>
        <end position="110"/>
    </location>
</feature>
<dbReference type="Pfam" id="PF10354">
    <property type="entry name" value="BMT5-like"/>
    <property type="match status" value="1"/>
</dbReference>
<name>A0ABP0XKF4_9ROSI</name>
<keyword evidence="3" id="KW-1185">Reference proteome</keyword>
<gene>
    <name evidence="2" type="ORF">CITCOLO1_LOCUS138</name>
</gene>